<sequence length="298" mass="33364">MHRSLTKISDLSLKDIDEIMKLGREYINGKKSNILKQKIIINLFFESSTRTLSSFEIAAKDLGANVITIPVDSSSVSKGETIVDTVRTLNAMKPDFMIVRHRCSGIMATMAKSTKCSIINAGDGSYEHPTQALADYLVIKHFKSKIEGLKVAICGDVLHSRVARSNIRLLSRLGAKISIIGPLTLIYSNFPEVKSLHHSLKEGIKDIDVLMLLRVQKERMKEGAFIPSEQEYFHLYGLDEEKLSYAKQDMIIMHPGPVNRGKEISYQLANSNKVILKQVEFGLAIRKAVLHYFAAQDS</sequence>
<proteinExistence type="inferred from homology"/>
<dbReference type="AlphaFoldDB" id="A0A8J3MQE7"/>
<comment type="function">
    <text evidence="6 8">Catalyzes the condensation of carbamoyl phosphate and aspartate to form carbamoyl aspartate and inorganic phosphate, the committed step in the de novo pyrimidine nucleotide biosynthesis pathway.</text>
</comment>
<dbReference type="PROSITE" id="PS00097">
    <property type="entry name" value="CARBAMOYLTRANSFERASE"/>
    <property type="match status" value="1"/>
</dbReference>
<protein>
    <recommendedName>
        <fullName evidence="8">Aspartate carbamoyltransferase</fullName>
        <ecNumber evidence="8">2.1.3.2</ecNumber>
    </recommendedName>
    <alternativeName>
        <fullName evidence="8">Aspartate transcarbamylase</fullName>
        <shortName evidence="8">ATCase</shortName>
    </alternativeName>
</protein>
<dbReference type="PANTHER" id="PTHR45753">
    <property type="entry name" value="ORNITHINE CARBAMOYLTRANSFERASE, MITOCHONDRIAL"/>
    <property type="match status" value="1"/>
</dbReference>
<dbReference type="InterPro" id="IPR002082">
    <property type="entry name" value="Asp_carbamoyltransf"/>
</dbReference>
<feature type="binding site" evidence="8">
    <location>
        <position position="128"/>
    </location>
    <ligand>
        <name>carbamoyl phosphate</name>
        <dbReference type="ChEBI" id="CHEBI:58228"/>
    </ligand>
</feature>
<dbReference type="InterPro" id="IPR006130">
    <property type="entry name" value="Asp/Orn_carbamoylTrfase"/>
</dbReference>
<comment type="function">
    <text evidence="1">Reversibly catalyzes the transfer of the carbamoyl group from carbamoyl phosphate (CP) to the N(epsilon) atom of ornithine (ORN) to produce L-citrulline.</text>
</comment>
<evidence type="ECO:0000259" key="10">
    <source>
        <dbReference type="Pfam" id="PF02729"/>
    </source>
</evidence>
<keyword evidence="12" id="KW-1185">Reference proteome</keyword>
<evidence type="ECO:0000313" key="11">
    <source>
        <dbReference type="EMBL" id="GHM59472.1"/>
    </source>
</evidence>
<feature type="binding site" evidence="8">
    <location>
        <position position="161"/>
    </location>
    <ligand>
        <name>L-aspartate</name>
        <dbReference type="ChEBI" id="CHEBI:29991"/>
    </ligand>
</feature>
<reference evidence="11 12" key="1">
    <citation type="journal article" date="2021" name="Microb. Ecol.">
        <title>Candidatus Mesenet longicola: Novel Endosymbionts of Brontispa longissima that Induce Cytoplasmic Incompatibility.</title>
        <authorList>
            <person name="Takano S."/>
            <person name="Gotoh Y."/>
            <person name="Hayashi T."/>
        </authorList>
    </citation>
    <scope>NUCLEOTIDE SEQUENCE [LARGE SCALE GENOMIC DNA]</scope>
    <source>
        <strain evidence="11">L5</strain>
    </source>
</reference>
<gene>
    <name evidence="8 11" type="primary">pyrB</name>
    <name evidence="11" type="ORF">sL5_04650</name>
</gene>
<feature type="domain" description="Aspartate/ornithine carbamoyltransferase Asp/Orn-binding" evidence="9">
    <location>
        <begin position="147"/>
        <end position="292"/>
    </location>
</feature>
<dbReference type="GO" id="GO:0004070">
    <property type="term" value="F:aspartate carbamoyltransferase activity"/>
    <property type="evidence" value="ECO:0007669"/>
    <property type="project" value="UniProtKB-UniRule"/>
</dbReference>
<dbReference type="HAMAP" id="MF_00001">
    <property type="entry name" value="Asp_carb_tr"/>
    <property type="match status" value="1"/>
</dbReference>
<name>A0A8J3MQE7_9RICK</name>
<feature type="binding site" evidence="8">
    <location>
        <position position="256"/>
    </location>
    <ligand>
        <name>carbamoyl phosphate</name>
        <dbReference type="ChEBI" id="CHEBI:58228"/>
    </ligand>
</feature>
<dbReference type="PRINTS" id="PR00100">
    <property type="entry name" value="AOTCASE"/>
</dbReference>
<dbReference type="GO" id="GO:0005829">
    <property type="term" value="C:cytosol"/>
    <property type="evidence" value="ECO:0007669"/>
    <property type="project" value="TreeGrafter"/>
</dbReference>
<feature type="domain" description="Aspartate/ornithine carbamoyltransferase carbamoyl-P binding" evidence="10">
    <location>
        <begin position="3"/>
        <end position="140"/>
    </location>
</feature>
<dbReference type="Pfam" id="PF00185">
    <property type="entry name" value="OTCace"/>
    <property type="match status" value="1"/>
</dbReference>
<comment type="caution">
    <text evidence="11">The sequence shown here is derived from an EMBL/GenBank/DDBJ whole genome shotgun (WGS) entry which is preliminary data.</text>
</comment>
<dbReference type="InterPro" id="IPR006131">
    <property type="entry name" value="Asp_carbamoyltransf_Asp/Orn-bd"/>
</dbReference>
<feature type="binding site" evidence="8">
    <location>
        <position position="131"/>
    </location>
    <ligand>
        <name>carbamoyl phosphate</name>
        <dbReference type="ChEBI" id="CHEBI:58228"/>
    </ligand>
</feature>
<dbReference type="InterPro" id="IPR006132">
    <property type="entry name" value="Asp/Orn_carbamoyltranf_P-bd"/>
</dbReference>
<evidence type="ECO:0000259" key="9">
    <source>
        <dbReference type="Pfam" id="PF00185"/>
    </source>
</evidence>
<dbReference type="EC" id="2.1.3.2" evidence="8"/>
<dbReference type="GO" id="GO:0044205">
    <property type="term" value="P:'de novo' UMP biosynthetic process"/>
    <property type="evidence" value="ECO:0007669"/>
    <property type="project" value="UniProtKB-UniRule"/>
</dbReference>
<comment type="similarity">
    <text evidence="3 8">Belongs to the aspartate/ornithine carbamoyltransferase superfamily. ATCase family.</text>
</comment>
<organism evidence="11 12">
    <name type="scientific">Candidatus Mesenet longicola</name>
    <dbReference type="NCBI Taxonomy" id="1892558"/>
    <lineage>
        <taxon>Bacteria</taxon>
        <taxon>Pseudomonadati</taxon>
        <taxon>Pseudomonadota</taxon>
        <taxon>Alphaproteobacteria</taxon>
        <taxon>Rickettsiales</taxon>
        <taxon>Anaplasmataceae</taxon>
        <taxon>Candidatus Mesenet</taxon>
    </lineage>
</organism>
<evidence type="ECO:0000256" key="7">
    <source>
        <dbReference type="ARBA" id="ARBA00048859"/>
    </source>
</evidence>
<keyword evidence="5 8" id="KW-0665">Pyrimidine biosynthesis</keyword>
<dbReference type="InterPro" id="IPR036901">
    <property type="entry name" value="Asp/Orn_carbamoylTrfase_sf"/>
</dbReference>
<comment type="catalytic activity">
    <reaction evidence="7 8">
        <text>carbamoyl phosphate + L-aspartate = N-carbamoyl-L-aspartate + phosphate + H(+)</text>
        <dbReference type="Rhea" id="RHEA:20013"/>
        <dbReference type="ChEBI" id="CHEBI:15378"/>
        <dbReference type="ChEBI" id="CHEBI:29991"/>
        <dbReference type="ChEBI" id="CHEBI:32814"/>
        <dbReference type="ChEBI" id="CHEBI:43474"/>
        <dbReference type="ChEBI" id="CHEBI:58228"/>
        <dbReference type="EC" id="2.1.3.2"/>
    </reaction>
</comment>
<dbReference type="Gene3D" id="3.40.50.1370">
    <property type="entry name" value="Aspartate/ornithine carbamoyltransferase"/>
    <property type="match status" value="2"/>
</dbReference>
<evidence type="ECO:0000256" key="1">
    <source>
        <dbReference type="ARBA" id="ARBA00003822"/>
    </source>
</evidence>
<evidence type="ECO:0000313" key="12">
    <source>
        <dbReference type="Proteomes" id="UP000637906"/>
    </source>
</evidence>
<dbReference type="NCBIfam" id="TIGR00670">
    <property type="entry name" value="asp_carb_tr"/>
    <property type="match status" value="1"/>
</dbReference>
<dbReference type="GO" id="GO:0006207">
    <property type="term" value="P:'de novo' pyrimidine nucleobase biosynthetic process"/>
    <property type="evidence" value="ECO:0007669"/>
    <property type="project" value="InterPro"/>
</dbReference>
<evidence type="ECO:0000256" key="6">
    <source>
        <dbReference type="ARBA" id="ARBA00043884"/>
    </source>
</evidence>
<feature type="binding site" evidence="8">
    <location>
        <position position="50"/>
    </location>
    <ligand>
        <name>carbamoyl phosphate</name>
        <dbReference type="ChEBI" id="CHEBI:58228"/>
    </ligand>
</feature>
<dbReference type="GO" id="GO:0016597">
    <property type="term" value="F:amino acid binding"/>
    <property type="evidence" value="ECO:0007669"/>
    <property type="project" value="InterPro"/>
</dbReference>
<dbReference type="NCBIfam" id="NF002032">
    <property type="entry name" value="PRK00856.1"/>
    <property type="match status" value="1"/>
</dbReference>
<comment type="subunit">
    <text evidence="8">Heterododecamer (2C3:3R2) of six catalytic PyrB chains organized as two trimers (C3), and six regulatory PyrI chains organized as three dimers (R2).</text>
</comment>
<dbReference type="SUPFAM" id="SSF53671">
    <property type="entry name" value="Aspartate/ornithine carbamoyltransferase"/>
    <property type="match status" value="1"/>
</dbReference>
<comment type="pathway">
    <text evidence="2 8">Pyrimidine metabolism; UMP biosynthesis via de novo pathway; (S)-dihydroorotate from bicarbonate: step 2/3.</text>
</comment>
<feature type="binding site" evidence="8">
    <location>
        <position position="78"/>
    </location>
    <ligand>
        <name>L-aspartate</name>
        <dbReference type="ChEBI" id="CHEBI:29991"/>
    </ligand>
</feature>
<dbReference type="PANTHER" id="PTHR45753:SF6">
    <property type="entry name" value="ASPARTATE CARBAMOYLTRANSFERASE"/>
    <property type="match status" value="1"/>
</dbReference>
<dbReference type="Pfam" id="PF02729">
    <property type="entry name" value="OTCace_N"/>
    <property type="match status" value="1"/>
</dbReference>
<evidence type="ECO:0000256" key="2">
    <source>
        <dbReference type="ARBA" id="ARBA00004852"/>
    </source>
</evidence>
<evidence type="ECO:0000256" key="8">
    <source>
        <dbReference type="HAMAP-Rule" id="MF_00001"/>
    </source>
</evidence>
<evidence type="ECO:0000256" key="3">
    <source>
        <dbReference type="ARBA" id="ARBA00008896"/>
    </source>
</evidence>
<feature type="binding site" evidence="8">
    <location>
        <position position="214"/>
    </location>
    <ligand>
        <name>L-aspartate</name>
        <dbReference type="ChEBI" id="CHEBI:29991"/>
    </ligand>
</feature>
<dbReference type="UniPathway" id="UPA00070">
    <property type="reaction ID" value="UER00116"/>
</dbReference>
<feature type="binding site" evidence="8">
    <location>
        <position position="100"/>
    </location>
    <ligand>
        <name>carbamoyl phosphate</name>
        <dbReference type="ChEBI" id="CHEBI:58228"/>
    </ligand>
</feature>
<keyword evidence="4 8" id="KW-0808">Transferase</keyword>
<feature type="binding site" evidence="8">
    <location>
        <position position="257"/>
    </location>
    <ligand>
        <name>carbamoyl phosphate</name>
        <dbReference type="ChEBI" id="CHEBI:58228"/>
    </ligand>
</feature>
<feature type="binding site" evidence="8">
    <location>
        <position position="51"/>
    </location>
    <ligand>
        <name>carbamoyl phosphate</name>
        <dbReference type="ChEBI" id="CHEBI:58228"/>
    </ligand>
</feature>
<dbReference type="Proteomes" id="UP000637906">
    <property type="component" value="Unassembled WGS sequence"/>
</dbReference>
<evidence type="ECO:0000256" key="4">
    <source>
        <dbReference type="ARBA" id="ARBA00022679"/>
    </source>
</evidence>
<evidence type="ECO:0000256" key="5">
    <source>
        <dbReference type="ARBA" id="ARBA00022975"/>
    </source>
</evidence>
<accession>A0A8J3MQE7</accession>
<dbReference type="GO" id="GO:0006520">
    <property type="term" value="P:amino acid metabolic process"/>
    <property type="evidence" value="ECO:0007669"/>
    <property type="project" value="InterPro"/>
</dbReference>
<dbReference type="PRINTS" id="PR00101">
    <property type="entry name" value="ATCASE"/>
</dbReference>
<dbReference type="EMBL" id="BNGU01000015">
    <property type="protein sequence ID" value="GHM59472.1"/>
    <property type="molecule type" value="Genomic_DNA"/>
</dbReference>